<feature type="compositionally biased region" description="Low complexity" evidence="7">
    <location>
        <begin position="682"/>
        <end position="695"/>
    </location>
</feature>
<dbReference type="SUPFAM" id="SSF48726">
    <property type="entry name" value="Immunoglobulin"/>
    <property type="match status" value="4"/>
</dbReference>
<feature type="compositionally biased region" description="Basic and acidic residues" evidence="7">
    <location>
        <begin position="574"/>
        <end position="592"/>
    </location>
</feature>
<feature type="domain" description="Ig-like" evidence="8">
    <location>
        <begin position="143"/>
        <end position="230"/>
    </location>
</feature>
<evidence type="ECO:0000256" key="2">
    <source>
        <dbReference type="ARBA" id="ARBA00006692"/>
    </source>
</evidence>
<organism evidence="9 10">
    <name type="scientific">Seriola dumerili</name>
    <name type="common">Greater amberjack</name>
    <name type="synonym">Caranx dumerili</name>
    <dbReference type="NCBI Taxonomy" id="41447"/>
    <lineage>
        <taxon>Eukaryota</taxon>
        <taxon>Metazoa</taxon>
        <taxon>Chordata</taxon>
        <taxon>Craniata</taxon>
        <taxon>Vertebrata</taxon>
        <taxon>Euteleostomi</taxon>
        <taxon>Actinopterygii</taxon>
        <taxon>Neopterygii</taxon>
        <taxon>Teleostei</taxon>
        <taxon>Neoteleostei</taxon>
        <taxon>Acanthomorphata</taxon>
        <taxon>Carangaria</taxon>
        <taxon>Carangiformes</taxon>
        <taxon>Carangidae</taxon>
        <taxon>Seriola</taxon>
    </lineage>
</organism>
<keyword evidence="6" id="KW-0393">Immunoglobulin domain</keyword>
<dbReference type="InterPro" id="IPR013098">
    <property type="entry name" value="Ig_I-set"/>
</dbReference>
<feature type="domain" description="Ig-like" evidence="8">
    <location>
        <begin position="700"/>
        <end position="785"/>
    </location>
</feature>
<evidence type="ECO:0000256" key="4">
    <source>
        <dbReference type="ARBA" id="ARBA00022737"/>
    </source>
</evidence>
<sequence length="818" mass="88858">ASASSSSVPSRLPAQGEVLRRGWHKPPPACRLHRASHPPDHVVLWQEASEFIREYVRFGVTITVHPEPQVTWLKNGERIKPGDDDSKYTFTSDKGLYQLMIHNLDMSDDAEYTVMAHNKFGEDSCKARLTVAPHPVLEETMRPMFKRLLANVDCTEGHSVRFELRVSGIPNPTLKWEKDGQPLHSEKYIFSNMSGVLSITILECQEEDSGTYRCVCSNSKGEASDYATLDVSGGGYTTFSSRRRDEEAPKGHVPELTETHEVVTRERYAASSERYSSAERYDSSVKYASTEYLSSGSSYSSDKFSLTGKHAISETKLKSSTAVVAEEVSVHKVKPSLPARILTKPQSVTVAEGETARFSCDIDGEPAPTVTWMHESRTVVSSHRVHVTTSQYKSSLEISSVTSSDEGSYTVVVENSAGRQEAHFTITIRRAVHKEEVKAVKSPEPSVKSPEPSVKSPTPSITSPVPSVKSPEPSIKSPEPSIKSPAPSVKSPEPSVTSPAPSVKSPTPSVKSPTPGVKSPTPSVKSPTPGVKSPTPGVKSPEPEGIKSPRSIRSPEPPSPAPGLKSPAPGVKSPEPEGVKCPRGIKSPEPRLKSPPPTKSPERVRSPEPEGVKSPRGLKSPEPVGLRTPKGVKSPEPVGIKTPKGIRSPEPSGIKSPRALKSPEPEGIKSPPRMKSPPPIMSPKRVVSPPTVKSPTPKPPKVLSQLTAEAHEGSVRMSCVCESSVREVVWFVNGRRLSQSSHFEMHYSEGSCSLLIHDLADSDKGEYICEMTSEGGVSKSSFSFTGQVFQSIRMKITSYREQQLALKGENPPQVFKNI</sequence>
<evidence type="ECO:0000256" key="5">
    <source>
        <dbReference type="ARBA" id="ARBA00023157"/>
    </source>
</evidence>
<dbReference type="FunFam" id="2.60.40.10:FF:001477">
    <property type="entry name" value="Titin b"/>
    <property type="match status" value="1"/>
</dbReference>
<keyword evidence="5" id="KW-1015">Disulfide bond</keyword>
<evidence type="ECO:0000313" key="9">
    <source>
        <dbReference type="Ensembl" id="ENSSDUP00000002813.1"/>
    </source>
</evidence>
<comment type="subcellular location">
    <subcellularLocation>
        <location evidence="1">Cytoplasm</location>
    </subcellularLocation>
</comment>
<dbReference type="InterPro" id="IPR003599">
    <property type="entry name" value="Ig_sub"/>
</dbReference>
<dbReference type="GO" id="GO:0030017">
    <property type="term" value="C:sarcomere"/>
    <property type="evidence" value="ECO:0007669"/>
    <property type="project" value="UniProtKB-ARBA"/>
</dbReference>
<feature type="region of interest" description="Disordered" evidence="7">
    <location>
        <begin position="436"/>
        <end position="701"/>
    </location>
</feature>
<feature type="compositionally biased region" description="Basic and acidic residues" evidence="7">
    <location>
        <begin position="600"/>
        <end position="613"/>
    </location>
</feature>
<dbReference type="SMART" id="SM00409">
    <property type="entry name" value="IG"/>
    <property type="match status" value="4"/>
</dbReference>
<evidence type="ECO:0000259" key="8">
    <source>
        <dbReference type="PROSITE" id="PS50835"/>
    </source>
</evidence>
<dbReference type="PANTHER" id="PTHR47633">
    <property type="entry name" value="IMMUNOGLOBULIN"/>
    <property type="match status" value="1"/>
</dbReference>
<dbReference type="FunFam" id="2.60.40.10:FF:000867">
    <property type="entry name" value="Titin a"/>
    <property type="match status" value="1"/>
</dbReference>
<comment type="similarity">
    <text evidence="2">Belongs to the protein kinase superfamily. CAMK Ser/Thr protein kinase family.</text>
</comment>
<reference evidence="9" key="2">
    <citation type="submission" date="2025-09" db="UniProtKB">
        <authorList>
            <consortium name="Ensembl"/>
        </authorList>
    </citation>
    <scope>IDENTIFICATION</scope>
</reference>
<protein>
    <recommendedName>
        <fullName evidence="8">Ig-like domain-containing protein</fullName>
    </recommendedName>
</protein>
<dbReference type="SMART" id="SM00408">
    <property type="entry name" value="IGc2"/>
    <property type="match status" value="3"/>
</dbReference>
<dbReference type="Ensembl" id="ENSSDUT00000002887.1">
    <property type="protein sequence ID" value="ENSSDUP00000002813.1"/>
    <property type="gene ID" value="ENSSDUG00000002177.1"/>
</dbReference>
<feature type="compositionally biased region" description="Low complexity" evidence="7">
    <location>
        <begin position="442"/>
        <end position="531"/>
    </location>
</feature>
<keyword evidence="10" id="KW-1185">Reference proteome</keyword>
<evidence type="ECO:0000256" key="1">
    <source>
        <dbReference type="ARBA" id="ARBA00004496"/>
    </source>
</evidence>
<accession>A0A3B4T9M4</accession>
<reference evidence="9" key="1">
    <citation type="submission" date="2025-08" db="UniProtKB">
        <authorList>
            <consortium name="Ensembl"/>
        </authorList>
    </citation>
    <scope>IDENTIFICATION</scope>
</reference>
<dbReference type="Pfam" id="PF20678">
    <property type="entry name" value="HV_Gp350_C-term"/>
    <property type="match status" value="1"/>
</dbReference>
<proteinExistence type="inferred from homology"/>
<dbReference type="PROSITE" id="PS50835">
    <property type="entry name" value="IG_LIKE"/>
    <property type="match status" value="4"/>
</dbReference>
<dbReference type="InterPro" id="IPR003598">
    <property type="entry name" value="Ig_sub2"/>
</dbReference>
<dbReference type="CDD" id="cd00096">
    <property type="entry name" value="Ig"/>
    <property type="match status" value="1"/>
</dbReference>
<evidence type="ECO:0000256" key="3">
    <source>
        <dbReference type="ARBA" id="ARBA00022490"/>
    </source>
</evidence>
<dbReference type="GeneTree" id="ENSGT01110000267173"/>
<keyword evidence="4" id="KW-0677">Repeat</keyword>
<dbReference type="InterPro" id="IPR036179">
    <property type="entry name" value="Ig-like_dom_sf"/>
</dbReference>
<feature type="domain" description="Ig-like" evidence="8">
    <location>
        <begin position="66"/>
        <end position="132"/>
    </location>
</feature>
<name>A0A3B4T9M4_SERDU</name>
<dbReference type="STRING" id="41447.ENSSDUP00000002813"/>
<dbReference type="AlphaFoldDB" id="A0A3B4T9M4"/>
<dbReference type="InterPro" id="IPR013783">
    <property type="entry name" value="Ig-like_fold"/>
</dbReference>
<dbReference type="Proteomes" id="UP000261420">
    <property type="component" value="Unplaced"/>
</dbReference>
<dbReference type="FunFam" id="2.60.40.10:FF:000345">
    <property type="entry name" value="Muscle M-line assembly protein unc-89"/>
    <property type="match status" value="1"/>
</dbReference>
<evidence type="ECO:0000256" key="6">
    <source>
        <dbReference type="ARBA" id="ARBA00023319"/>
    </source>
</evidence>
<feature type="region of interest" description="Disordered" evidence="7">
    <location>
        <begin position="1"/>
        <end position="23"/>
    </location>
</feature>
<dbReference type="Pfam" id="PF07679">
    <property type="entry name" value="I-set"/>
    <property type="match status" value="4"/>
</dbReference>
<dbReference type="Gene3D" id="2.60.40.10">
    <property type="entry name" value="Immunoglobulins"/>
    <property type="match status" value="4"/>
</dbReference>
<dbReference type="InterPro" id="IPR007110">
    <property type="entry name" value="Ig-like_dom"/>
</dbReference>
<keyword evidence="3" id="KW-0963">Cytoplasm</keyword>
<evidence type="ECO:0000256" key="7">
    <source>
        <dbReference type="SAM" id="MobiDB-lite"/>
    </source>
</evidence>
<feature type="domain" description="Ig-like" evidence="8">
    <location>
        <begin position="338"/>
        <end position="427"/>
    </location>
</feature>
<evidence type="ECO:0000313" key="10">
    <source>
        <dbReference type="Proteomes" id="UP000261420"/>
    </source>
</evidence>